<name>A0A218XTL0_PUNGR</name>
<dbReference type="Proteomes" id="UP000197138">
    <property type="component" value="Unassembled WGS sequence"/>
</dbReference>
<dbReference type="AlphaFoldDB" id="A0A218XTL0"/>
<evidence type="ECO:0000313" key="3">
    <source>
        <dbReference type="Proteomes" id="UP000197138"/>
    </source>
</evidence>
<dbReference type="Proteomes" id="UP000233551">
    <property type="component" value="Unassembled WGS sequence"/>
</dbReference>
<proteinExistence type="predicted"/>
<gene>
    <name evidence="1" type="ORF">CDL15_Pgr008327</name>
    <name evidence="2" type="ORF">CRG98_001913</name>
</gene>
<evidence type="ECO:0000313" key="2">
    <source>
        <dbReference type="EMBL" id="PKI77683.1"/>
    </source>
</evidence>
<dbReference type="EMBL" id="MTKT01000802">
    <property type="protein sequence ID" value="OWM87881.1"/>
    <property type="molecule type" value="Genomic_DNA"/>
</dbReference>
<keyword evidence="4" id="KW-1185">Reference proteome</keyword>
<accession>A0A218XTL0</accession>
<sequence>MFGCENSHVRASWARDWTCMGVYGFGRELRRTVESVGRHGGRQACVEEHGQVRWSSTNVRDTDVHACRGGCSGRTGGCTSARGDGHWNVCPDKHARRQAHMGDTERLALEVGDGCTVHPRARSSPETMKLTLK</sequence>
<reference evidence="1" key="2">
    <citation type="submission" date="2017-06" db="EMBL/GenBank/DDBJ databases">
        <title>The pomegranate genome and the genomics of punicalagin biosynthesis.</title>
        <authorList>
            <person name="Xu C."/>
        </authorList>
    </citation>
    <scope>NUCLEOTIDE SEQUENCE [LARGE SCALE GENOMIC DNA]</scope>
    <source>
        <tissue evidence="1">Fresh leaf</tissue>
    </source>
</reference>
<protein>
    <submittedName>
        <fullName evidence="1">Uncharacterized protein</fullName>
    </submittedName>
</protein>
<reference evidence="3" key="1">
    <citation type="journal article" date="2017" name="Plant J.">
        <title>The pomegranate (Punica granatum L.) genome and the genomics of punicalagin biosynthesis.</title>
        <authorList>
            <person name="Qin G."/>
            <person name="Xu C."/>
            <person name="Ming R."/>
            <person name="Tang H."/>
            <person name="Guyot R."/>
            <person name="Kramer E.M."/>
            <person name="Hu Y."/>
            <person name="Yi X."/>
            <person name="Qi Y."/>
            <person name="Xu X."/>
            <person name="Gao Z."/>
            <person name="Pan H."/>
            <person name="Jian J."/>
            <person name="Tian Y."/>
            <person name="Yue Z."/>
            <person name="Xu Y."/>
        </authorList>
    </citation>
    <scope>NUCLEOTIDE SEQUENCE [LARGE SCALE GENOMIC DNA]</scope>
    <source>
        <strain evidence="3">cv. Dabenzi</strain>
    </source>
</reference>
<dbReference type="EMBL" id="PGOL01000081">
    <property type="protein sequence ID" value="PKI77683.1"/>
    <property type="molecule type" value="Genomic_DNA"/>
</dbReference>
<evidence type="ECO:0000313" key="4">
    <source>
        <dbReference type="Proteomes" id="UP000233551"/>
    </source>
</evidence>
<organism evidence="1 3">
    <name type="scientific">Punica granatum</name>
    <name type="common">Pomegranate</name>
    <dbReference type="NCBI Taxonomy" id="22663"/>
    <lineage>
        <taxon>Eukaryota</taxon>
        <taxon>Viridiplantae</taxon>
        <taxon>Streptophyta</taxon>
        <taxon>Embryophyta</taxon>
        <taxon>Tracheophyta</taxon>
        <taxon>Spermatophyta</taxon>
        <taxon>Magnoliopsida</taxon>
        <taxon>eudicotyledons</taxon>
        <taxon>Gunneridae</taxon>
        <taxon>Pentapetalae</taxon>
        <taxon>rosids</taxon>
        <taxon>malvids</taxon>
        <taxon>Myrtales</taxon>
        <taxon>Lythraceae</taxon>
        <taxon>Punica</taxon>
    </lineage>
</organism>
<comment type="caution">
    <text evidence="1">The sequence shown here is derived from an EMBL/GenBank/DDBJ whole genome shotgun (WGS) entry which is preliminary data.</text>
</comment>
<evidence type="ECO:0000313" key="1">
    <source>
        <dbReference type="EMBL" id="OWM87881.1"/>
    </source>
</evidence>
<reference evidence="2 4" key="3">
    <citation type="submission" date="2017-11" db="EMBL/GenBank/DDBJ databases">
        <title>De-novo sequencing of pomegranate (Punica granatum L.) genome.</title>
        <authorList>
            <person name="Akparov Z."/>
            <person name="Amiraslanov A."/>
            <person name="Hajiyeva S."/>
            <person name="Abbasov M."/>
            <person name="Kaur K."/>
            <person name="Hamwieh A."/>
            <person name="Solovyev V."/>
            <person name="Salamov A."/>
            <person name="Braich B."/>
            <person name="Kosarev P."/>
            <person name="Mahmoud A."/>
            <person name="Hajiyev E."/>
            <person name="Babayeva S."/>
            <person name="Izzatullayeva V."/>
            <person name="Mammadov A."/>
            <person name="Mammadov A."/>
            <person name="Sharifova S."/>
            <person name="Ojaghi J."/>
            <person name="Eynullazada K."/>
            <person name="Bayramov B."/>
            <person name="Abdulazimova A."/>
            <person name="Shahmuradov I."/>
        </authorList>
    </citation>
    <scope>NUCLEOTIDE SEQUENCE [LARGE SCALE GENOMIC DNA]</scope>
    <source>
        <strain evidence="2">AG2017</strain>
        <strain evidence="4">cv. AG2017</strain>
        <tissue evidence="2">Leaf</tissue>
    </source>
</reference>